<name>A0AAE1CBA4_9PEZI</name>
<dbReference type="Proteomes" id="UP001270362">
    <property type="component" value="Unassembled WGS sequence"/>
</dbReference>
<organism evidence="3 4">
    <name type="scientific">Podospora appendiculata</name>
    <dbReference type="NCBI Taxonomy" id="314037"/>
    <lineage>
        <taxon>Eukaryota</taxon>
        <taxon>Fungi</taxon>
        <taxon>Dikarya</taxon>
        <taxon>Ascomycota</taxon>
        <taxon>Pezizomycotina</taxon>
        <taxon>Sordariomycetes</taxon>
        <taxon>Sordariomycetidae</taxon>
        <taxon>Sordariales</taxon>
        <taxon>Podosporaceae</taxon>
        <taxon>Podospora</taxon>
    </lineage>
</organism>
<keyword evidence="2" id="KW-0472">Membrane</keyword>
<dbReference type="EMBL" id="JAULSO010000002">
    <property type="protein sequence ID" value="KAK3687300.1"/>
    <property type="molecule type" value="Genomic_DNA"/>
</dbReference>
<protein>
    <submittedName>
        <fullName evidence="3">Uncharacterized protein</fullName>
    </submittedName>
</protein>
<dbReference type="AlphaFoldDB" id="A0AAE1CBA4"/>
<keyword evidence="4" id="KW-1185">Reference proteome</keyword>
<accession>A0AAE1CBA4</accession>
<keyword evidence="2" id="KW-1133">Transmembrane helix</keyword>
<evidence type="ECO:0000256" key="2">
    <source>
        <dbReference type="SAM" id="Phobius"/>
    </source>
</evidence>
<feature type="region of interest" description="Disordered" evidence="1">
    <location>
        <begin position="361"/>
        <end position="412"/>
    </location>
</feature>
<feature type="transmembrane region" description="Helical" evidence="2">
    <location>
        <begin position="16"/>
        <end position="36"/>
    </location>
</feature>
<reference evidence="3" key="1">
    <citation type="journal article" date="2023" name="Mol. Phylogenet. Evol.">
        <title>Genome-scale phylogeny and comparative genomics of the fungal order Sordariales.</title>
        <authorList>
            <person name="Hensen N."/>
            <person name="Bonometti L."/>
            <person name="Westerberg I."/>
            <person name="Brannstrom I.O."/>
            <person name="Guillou S."/>
            <person name="Cros-Aarteil S."/>
            <person name="Calhoun S."/>
            <person name="Haridas S."/>
            <person name="Kuo A."/>
            <person name="Mondo S."/>
            <person name="Pangilinan J."/>
            <person name="Riley R."/>
            <person name="LaButti K."/>
            <person name="Andreopoulos B."/>
            <person name="Lipzen A."/>
            <person name="Chen C."/>
            <person name="Yan M."/>
            <person name="Daum C."/>
            <person name="Ng V."/>
            <person name="Clum A."/>
            <person name="Steindorff A."/>
            <person name="Ohm R.A."/>
            <person name="Martin F."/>
            <person name="Silar P."/>
            <person name="Natvig D.O."/>
            <person name="Lalanne C."/>
            <person name="Gautier V."/>
            <person name="Ament-Velasquez S.L."/>
            <person name="Kruys A."/>
            <person name="Hutchinson M.I."/>
            <person name="Powell A.J."/>
            <person name="Barry K."/>
            <person name="Miller A.N."/>
            <person name="Grigoriev I.V."/>
            <person name="Debuchy R."/>
            <person name="Gladieux P."/>
            <person name="Hiltunen Thoren M."/>
            <person name="Johannesson H."/>
        </authorList>
    </citation>
    <scope>NUCLEOTIDE SEQUENCE</scope>
    <source>
        <strain evidence="3">CBS 314.62</strain>
    </source>
</reference>
<proteinExistence type="predicted"/>
<feature type="transmembrane region" description="Helical" evidence="2">
    <location>
        <begin position="85"/>
        <end position="109"/>
    </location>
</feature>
<feature type="compositionally biased region" description="Basic residues" evidence="1">
    <location>
        <begin position="166"/>
        <end position="195"/>
    </location>
</feature>
<evidence type="ECO:0000313" key="4">
    <source>
        <dbReference type="Proteomes" id="UP001270362"/>
    </source>
</evidence>
<feature type="region of interest" description="Disordered" evidence="1">
    <location>
        <begin position="298"/>
        <end position="324"/>
    </location>
</feature>
<evidence type="ECO:0000313" key="3">
    <source>
        <dbReference type="EMBL" id="KAK3687300.1"/>
    </source>
</evidence>
<feature type="region of interest" description="Disordered" evidence="1">
    <location>
        <begin position="166"/>
        <end position="253"/>
    </location>
</feature>
<evidence type="ECO:0000256" key="1">
    <source>
        <dbReference type="SAM" id="MobiDB-lite"/>
    </source>
</evidence>
<reference evidence="3" key="2">
    <citation type="submission" date="2023-06" db="EMBL/GenBank/DDBJ databases">
        <authorList>
            <consortium name="Lawrence Berkeley National Laboratory"/>
            <person name="Haridas S."/>
            <person name="Hensen N."/>
            <person name="Bonometti L."/>
            <person name="Westerberg I."/>
            <person name="Brannstrom I.O."/>
            <person name="Guillou S."/>
            <person name="Cros-Aarteil S."/>
            <person name="Calhoun S."/>
            <person name="Kuo A."/>
            <person name="Mondo S."/>
            <person name="Pangilinan J."/>
            <person name="Riley R."/>
            <person name="Labutti K."/>
            <person name="Andreopoulos B."/>
            <person name="Lipzen A."/>
            <person name="Chen C."/>
            <person name="Yanf M."/>
            <person name="Daum C."/>
            <person name="Ng V."/>
            <person name="Clum A."/>
            <person name="Steindorff A."/>
            <person name="Ohm R."/>
            <person name="Martin F."/>
            <person name="Silar P."/>
            <person name="Natvig D."/>
            <person name="Lalanne C."/>
            <person name="Gautier V."/>
            <person name="Ament-Velasquez S.L."/>
            <person name="Kruys A."/>
            <person name="Hutchinson M.I."/>
            <person name="Powell A.J."/>
            <person name="Barry K."/>
            <person name="Miller A.N."/>
            <person name="Grigoriev I.V."/>
            <person name="Debuchy R."/>
            <person name="Gladieux P."/>
            <person name="Thoren M.H."/>
            <person name="Johannesson H."/>
        </authorList>
    </citation>
    <scope>NUCLEOTIDE SEQUENCE</scope>
    <source>
        <strain evidence="3">CBS 314.62</strain>
    </source>
</reference>
<comment type="caution">
    <text evidence="3">The sequence shown here is derived from an EMBL/GenBank/DDBJ whole genome shotgun (WGS) entry which is preliminary data.</text>
</comment>
<feature type="compositionally biased region" description="Basic residues" evidence="1">
    <location>
        <begin position="305"/>
        <end position="319"/>
    </location>
</feature>
<sequence length="412" mass="45598">MPRNRTDQPSQDHSRVFITGTMFLFLLRACLGRYLVRGSGGDLARARAWSQKKRIDSGAGLNVATSCTHKFSVVPSCLFFPFFKCFLVSIIRVVCFITHIAEITIFLFFCRSDILSSWCVPGASFAAVRSFGDCFFPCVCLLSATIPPPESHPNHHLCCRLDPQREHHRNGRRHPQHSHHHHHHHHPIPLRHIQRGRPGPRPPSQHRQDHPRAPRRSRSRIPLDNPPTGAVHAPRLPRLGLGQAHPAGASHAGAQTGPVALLCESRHLCPCAPNIPAQGRHHHWHHRRIRARAPRWCQRSSLPMGRRHPASHPRPRQSHAARGLGPQLRARVGVRAARWAREGGVRPVQHRRRAVPGARAGRLLGDDRGRGGALAQSAHVYRRRGRADGPASVGGGEDSSAGCEAEGGAEGI</sequence>
<keyword evidence="2" id="KW-0812">Transmembrane</keyword>
<gene>
    <name evidence="3" type="ORF">B0T22DRAFT_125037</name>
</gene>